<evidence type="ECO:0000256" key="10">
    <source>
        <dbReference type="SAM" id="MobiDB-lite"/>
    </source>
</evidence>
<comment type="subcellular location">
    <subcellularLocation>
        <location evidence="1">Nucleus</location>
        <location evidence="1">Nucleolus</location>
    </subcellularLocation>
</comment>
<dbReference type="InterPro" id="IPR033599">
    <property type="entry name" value="TAF1B/Rrn7"/>
</dbReference>
<keyword evidence="13" id="KW-1185">Reference proteome</keyword>
<dbReference type="GO" id="GO:0008270">
    <property type="term" value="F:zinc ion binding"/>
    <property type="evidence" value="ECO:0007669"/>
    <property type="project" value="UniProtKB-KW"/>
</dbReference>
<name>A0A1L0B067_9ASCO</name>
<accession>A0A1L0B067</accession>
<dbReference type="AlphaFoldDB" id="A0A1L0B067"/>
<dbReference type="PANTHER" id="PTHR31576">
    <property type="entry name" value="TATA BOX-BINDING PROTEIN-ASSOCIATED FACTOR RNA POLYMERASE I SUBUNIT B"/>
    <property type="match status" value="1"/>
</dbReference>
<sequence length="588" mass="68933">MKLKHNSSGFQSSQPKKKRKKSDKYLSSSQPIKTKRRKIASKSTHLKRHLGNNTISLPFNTQPSQSRRVYRRGPICGVDNCPSNLYFSLNGQRTCQYGHIMHNDFEFEDDAVPESGGGGQIRRLKLGLDSRGNFTSNEALKRGYAKVMAKRKQEREVLYGEDGKHLYFNTCQQILEWQVHKITLLLNLDEVERHIYQTLIFKLWVLYLKKMMPNKGKKMNLLKLDLVTLLCFHYLVLCVLMKLEIFLNDFIKMIECFEFPHLSCLKLIPIDLKINKLPNFFIKRISGKQIFPENNVLVFYKRLSFLVTELNFNNVMSRSKEINFNTDFPWKQFLIRMMSNLNLDIFHDDETSLLKIIINLIENTDSFLKKVTTLHKMKKAGNNTITNYNELTILGLICLSVKTLINIEYMKVDEAKNLDDGTKILVSGRVHQWLHWYEQNKSSLNANRLISEDYWDVDRTNEGEDSDLDEYLDYVQQRVMPNYSVEQTNKKPRKLQKKNSKMMQVVRMFPLQHVEDGDEYKVFNMKSEKIQVSDKEITFEDLISFYDGVKTLMINAFRLKPQRVSAGEDEYTTVLDRIESVLQLNTDI</sequence>
<dbReference type="GO" id="GO:0070860">
    <property type="term" value="C:RNA polymerase I core factor complex"/>
    <property type="evidence" value="ECO:0007669"/>
    <property type="project" value="InterPro"/>
</dbReference>
<dbReference type="GO" id="GO:0001164">
    <property type="term" value="F:RNA polymerase I core promoter sequence-specific DNA binding"/>
    <property type="evidence" value="ECO:0007669"/>
    <property type="project" value="InterPro"/>
</dbReference>
<dbReference type="VEuPathDB" id="FungiDB:HGUI_01992"/>
<keyword evidence="5" id="KW-0862">Zinc</keyword>
<protein>
    <recommendedName>
        <fullName evidence="11">RRN7-type domain-containing protein</fullName>
    </recommendedName>
</protein>
<organism evidence="12 13">
    <name type="scientific">Hanseniaspora guilliermondii</name>
    <dbReference type="NCBI Taxonomy" id="56406"/>
    <lineage>
        <taxon>Eukaryota</taxon>
        <taxon>Fungi</taxon>
        <taxon>Dikarya</taxon>
        <taxon>Ascomycota</taxon>
        <taxon>Saccharomycotina</taxon>
        <taxon>Saccharomycetes</taxon>
        <taxon>Saccharomycodales</taxon>
        <taxon>Saccharomycodaceae</taxon>
        <taxon>Hanseniaspora</taxon>
    </lineage>
</organism>
<keyword evidence="7" id="KW-0238">DNA-binding</keyword>
<feature type="region of interest" description="Disordered" evidence="10">
    <location>
        <begin position="1"/>
        <end position="66"/>
    </location>
</feature>
<keyword evidence="6" id="KW-0805">Transcription regulation</keyword>
<dbReference type="Pfam" id="PF11781">
    <property type="entry name" value="Zn_ribbon_RRN7"/>
    <property type="match status" value="1"/>
</dbReference>
<keyword evidence="3" id="KW-0479">Metal-binding</keyword>
<evidence type="ECO:0000313" key="12">
    <source>
        <dbReference type="EMBL" id="SGZ39792.1"/>
    </source>
</evidence>
<evidence type="ECO:0000313" key="13">
    <source>
        <dbReference type="Proteomes" id="UP000183365"/>
    </source>
</evidence>
<gene>
    <name evidence="12" type="ORF">HGUI_01992</name>
</gene>
<evidence type="ECO:0000256" key="5">
    <source>
        <dbReference type="ARBA" id="ARBA00022833"/>
    </source>
</evidence>
<dbReference type="Proteomes" id="UP000183365">
    <property type="component" value="Unassembled WGS sequence"/>
</dbReference>
<feature type="domain" description="RRN7-type" evidence="11">
    <location>
        <begin position="71"/>
        <end position="101"/>
    </location>
</feature>
<evidence type="ECO:0000256" key="4">
    <source>
        <dbReference type="ARBA" id="ARBA00022771"/>
    </source>
</evidence>
<feature type="compositionally biased region" description="Polar residues" evidence="10">
    <location>
        <begin position="51"/>
        <end position="66"/>
    </location>
</feature>
<keyword evidence="9" id="KW-0539">Nucleus</keyword>
<evidence type="ECO:0000259" key="11">
    <source>
        <dbReference type="Pfam" id="PF11781"/>
    </source>
</evidence>
<dbReference type="GO" id="GO:0042790">
    <property type="term" value="P:nucleolar large rRNA transcription by RNA polymerase I"/>
    <property type="evidence" value="ECO:0007669"/>
    <property type="project" value="TreeGrafter"/>
</dbReference>
<evidence type="ECO:0000256" key="8">
    <source>
        <dbReference type="ARBA" id="ARBA00023163"/>
    </source>
</evidence>
<dbReference type="OrthoDB" id="3971841at2759"/>
<feature type="compositionally biased region" description="Polar residues" evidence="10">
    <location>
        <begin position="1"/>
        <end position="11"/>
    </location>
</feature>
<dbReference type="InterPro" id="IPR021752">
    <property type="entry name" value="TF_Rrn7_Zf"/>
</dbReference>
<comment type="similarity">
    <text evidence="2">Belongs to the RRN7/TAF1B family.</text>
</comment>
<evidence type="ECO:0000256" key="7">
    <source>
        <dbReference type="ARBA" id="ARBA00023125"/>
    </source>
</evidence>
<evidence type="ECO:0000256" key="2">
    <source>
        <dbReference type="ARBA" id="ARBA00006899"/>
    </source>
</evidence>
<reference evidence="13" key="1">
    <citation type="submission" date="2016-11" db="EMBL/GenBank/DDBJ databases">
        <authorList>
            <person name="Guldener U."/>
        </authorList>
    </citation>
    <scope>NUCLEOTIDE SEQUENCE [LARGE SCALE GENOMIC DNA]</scope>
</reference>
<keyword evidence="4" id="KW-0863">Zinc-finger</keyword>
<proteinExistence type="inferred from homology"/>
<dbReference type="EMBL" id="FQNF01000031">
    <property type="protein sequence ID" value="SGZ39792.1"/>
    <property type="molecule type" value="Genomic_DNA"/>
</dbReference>
<feature type="compositionally biased region" description="Basic residues" evidence="10">
    <location>
        <begin position="33"/>
        <end position="50"/>
    </location>
</feature>
<evidence type="ECO:0000256" key="6">
    <source>
        <dbReference type="ARBA" id="ARBA00023015"/>
    </source>
</evidence>
<keyword evidence="8" id="KW-0804">Transcription</keyword>
<evidence type="ECO:0000256" key="1">
    <source>
        <dbReference type="ARBA" id="ARBA00004604"/>
    </source>
</evidence>
<evidence type="ECO:0000256" key="9">
    <source>
        <dbReference type="ARBA" id="ARBA00023242"/>
    </source>
</evidence>
<dbReference type="PANTHER" id="PTHR31576:SF2">
    <property type="entry name" value="TATA BOX-BINDING PROTEIN-ASSOCIATED FACTOR RNA POLYMERASE I SUBUNIT B"/>
    <property type="match status" value="1"/>
</dbReference>
<evidence type="ECO:0000256" key="3">
    <source>
        <dbReference type="ARBA" id="ARBA00022723"/>
    </source>
</evidence>